<evidence type="ECO:0000313" key="2">
    <source>
        <dbReference type="Proteomes" id="UP000224460"/>
    </source>
</evidence>
<evidence type="ECO:0000313" key="1">
    <source>
        <dbReference type="EMBL" id="PHV71017.1"/>
    </source>
</evidence>
<organism evidence="1 2">
    <name type="scientific">Sporanaerobium hydrogeniformans</name>
    <dbReference type="NCBI Taxonomy" id="3072179"/>
    <lineage>
        <taxon>Bacteria</taxon>
        <taxon>Bacillati</taxon>
        <taxon>Bacillota</taxon>
        <taxon>Clostridia</taxon>
        <taxon>Lachnospirales</taxon>
        <taxon>Lachnospiraceae</taxon>
        <taxon>Sporanaerobium</taxon>
    </lineage>
</organism>
<protein>
    <submittedName>
        <fullName evidence="1">Histidinol-phosphate transaminase</fullName>
    </submittedName>
</protein>
<accession>A0AC61DED7</accession>
<dbReference type="EMBL" id="PEDL01000005">
    <property type="protein sequence ID" value="PHV71017.1"/>
    <property type="molecule type" value="Genomic_DNA"/>
</dbReference>
<name>A0AC61DED7_9FIRM</name>
<sequence length="351" mass="39069">MPFMKQNLAGLEAYKAPYITTGIKLDANENTHPIPQALRDHMREWVDSMLISLYPDTNSIALCEALARNYEVPSDWVVCGVGSDQLIDYLLRAVLKEGDKVLAPGPSFSMYRQSTFINGGQLIEVPLASDFSYDVPAFLEGIRKEQPQLIFICNPNNPTGCALTNEEMERIVTSTSALVIIDEAYGEFLGETAIPLVKKYSNLIVLKTFSKAYSLAGARVGYGVAQAPLITMINKIRPPFNLNIFAQEVALWVITHQEAFAPSIAAIVSERERLIKALKELGLTVYNSKANFLWVETPLALDEILTKEEIFIKKMGYNGKPYFRISIGTPKENTLLINVLKKEARVCAQQA</sequence>
<gene>
    <name evidence="1" type="primary">hisC</name>
    <name evidence="1" type="ORF">CS063_06690</name>
</gene>
<comment type="caution">
    <text evidence="1">The sequence shown here is derived from an EMBL/GenBank/DDBJ whole genome shotgun (WGS) entry which is preliminary data.</text>
</comment>
<proteinExistence type="predicted"/>
<keyword evidence="2" id="KW-1185">Reference proteome</keyword>
<dbReference type="Proteomes" id="UP000224460">
    <property type="component" value="Unassembled WGS sequence"/>
</dbReference>
<reference evidence="1" key="1">
    <citation type="submission" date="2017-10" db="EMBL/GenBank/DDBJ databases">
        <title>Genome sequence of cellulolytic Lachnospiraceae bacterium XHS1971 isolated from hotspring sediment.</title>
        <authorList>
            <person name="Vasudevan G."/>
            <person name="Joshi A.J."/>
            <person name="Hivarkar S."/>
            <person name="Lanjekar V.B."/>
            <person name="Dhakephalkar P.K."/>
            <person name="Dagar S."/>
        </authorList>
    </citation>
    <scope>NUCLEOTIDE SEQUENCE</scope>
    <source>
        <strain evidence="1">XHS1971</strain>
    </source>
</reference>